<dbReference type="Proteomes" id="UP001075354">
    <property type="component" value="Chromosome 13"/>
</dbReference>
<organism evidence="1 2">
    <name type="scientific">Megalurothrips usitatus</name>
    <name type="common">bean blossom thrips</name>
    <dbReference type="NCBI Taxonomy" id="439358"/>
    <lineage>
        <taxon>Eukaryota</taxon>
        <taxon>Metazoa</taxon>
        <taxon>Ecdysozoa</taxon>
        <taxon>Arthropoda</taxon>
        <taxon>Hexapoda</taxon>
        <taxon>Insecta</taxon>
        <taxon>Pterygota</taxon>
        <taxon>Neoptera</taxon>
        <taxon>Paraneoptera</taxon>
        <taxon>Thysanoptera</taxon>
        <taxon>Terebrantia</taxon>
        <taxon>Thripoidea</taxon>
        <taxon>Thripidae</taxon>
        <taxon>Megalurothrips</taxon>
    </lineage>
</organism>
<evidence type="ECO:0000313" key="1">
    <source>
        <dbReference type="EMBL" id="KAJ1521768.1"/>
    </source>
</evidence>
<accession>A0AAV7XBF0</accession>
<reference evidence="1" key="1">
    <citation type="submission" date="2022-12" db="EMBL/GenBank/DDBJ databases">
        <title>Chromosome-level genome assembly of the bean flower thrips Megalurothrips usitatus.</title>
        <authorList>
            <person name="Ma L."/>
            <person name="Liu Q."/>
            <person name="Li H."/>
            <person name="Cai W."/>
        </authorList>
    </citation>
    <scope>NUCLEOTIDE SEQUENCE</scope>
    <source>
        <strain evidence="1">Cailab_2022a</strain>
    </source>
</reference>
<protein>
    <submittedName>
        <fullName evidence="1">Uncharacterized protein</fullName>
    </submittedName>
</protein>
<dbReference type="Pfam" id="PF14223">
    <property type="entry name" value="Retrotran_gag_2"/>
    <property type="match status" value="1"/>
</dbReference>
<sequence>MARGLRCDIREPPYRSGPRDGLGLEKLVPHVTGAKTVYQTWYKLVAIHEDKGTAKRLGLVKRLIQMKQKGDLKDYVPGCVSHVNKIKESGKKLADDGILVSLLFQGVKQEHESNCATLEHTRVHQTFDHMSGLLMRSPVFLNNQQTSTCNTTRRKTMLSRTTGIPEVPGFRIQLLEFWLRVLYYMQALHSKWSHECVNIILSLE</sequence>
<gene>
    <name evidence="1" type="ORF">ONE63_003403</name>
</gene>
<name>A0AAV7XBF0_9NEOP</name>
<evidence type="ECO:0000313" key="2">
    <source>
        <dbReference type="Proteomes" id="UP001075354"/>
    </source>
</evidence>
<keyword evidence="2" id="KW-1185">Reference proteome</keyword>
<comment type="caution">
    <text evidence="1">The sequence shown here is derived from an EMBL/GenBank/DDBJ whole genome shotgun (WGS) entry which is preliminary data.</text>
</comment>
<dbReference type="EMBL" id="JAPTSV010000013">
    <property type="protein sequence ID" value="KAJ1521768.1"/>
    <property type="molecule type" value="Genomic_DNA"/>
</dbReference>
<dbReference type="AlphaFoldDB" id="A0AAV7XBF0"/>
<proteinExistence type="predicted"/>